<dbReference type="GO" id="GO:0016787">
    <property type="term" value="F:hydrolase activity"/>
    <property type="evidence" value="ECO:0007669"/>
    <property type="project" value="UniProtKB-KW"/>
</dbReference>
<feature type="domain" description="Alpha/beta hydrolase fold-3" evidence="2">
    <location>
        <begin position="1"/>
        <end position="208"/>
    </location>
</feature>
<evidence type="ECO:0000259" key="2">
    <source>
        <dbReference type="Pfam" id="PF07859"/>
    </source>
</evidence>
<dbReference type="Pfam" id="PF07859">
    <property type="entry name" value="Abhydrolase_3"/>
    <property type="match status" value="1"/>
</dbReference>
<name>A0A7I7TDG8_9MYCO</name>
<accession>A0A7I7TDG8</accession>
<keyword evidence="4" id="KW-1185">Reference proteome</keyword>
<dbReference type="Proteomes" id="UP000467148">
    <property type="component" value="Chromosome"/>
</dbReference>
<sequence>MYLHGGGWMSGDAATHDGIVRELAIRSRAAIVCPEYARAPEACYPVALEQAYATAQWLSTDGGKHGLDPCRLAIAGDSVGANLAIAAVLLAVQRSTVVFRQLVAFTPVIDADFDTASYRSFAEGFGLRRDVMQFYWDQYVPDPRDRLRDTVSPLRAATSDLARFPPSLIITAEADVVRDEGEAFAARLREAGARSTAVRYEGTIHGFAVLTALKESSAARAATAQAASILTAALEDSVSR</sequence>
<dbReference type="EMBL" id="AP022596">
    <property type="protein sequence ID" value="BBY67217.1"/>
    <property type="molecule type" value="Genomic_DNA"/>
</dbReference>
<proteinExistence type="predicted"/>
<dbReference type="PANTHER" id="PTHR48081">
    <property type="entry name" value="AB HYDROLASE SUPERFAMILY PROTEIN C4A8.06C"/>
    <property type="match status" value="1"/>
</dbReference>
<dbReference type="KEGG" id="mhev:MHEL_54600"/>
<dbReference type="AlphaFoldDB" id="A0A7I7TDG8"/>
<dbReference type="InterPro" id="IPR013094">
    <property type="entry name" value="AB_hydrolase_3"/>
</dbReference>
<dbReference type="Gene3D" id="3.40.50.1820">
    <property type="entry name" value="alpha/beta hydrolase"/>
    <property type="match status" value="1"/>
</dbReference>
<dbReference type="SUPFAM" id="SSF53474">
    <property type="entry name" value="alpha/beta-Hydrolases"/>
    <property type="match status" value="1"/>
</dbReference>
<dbReference type="InterPro" id="IPR050300">
    <property type="entry name" value="GDXG_lipolytic_enzyme"/>
</dbReference>
<protein>
    <recommendedName>
        <fullName evidence="2">Alpha/beta hydrolase fold-3 domain-containing protein</fullName>
    </recommendedName>
</protein>
<dbReference type="PANTHER" id="PTHR48081:SF8">
    <property type="entry name" value="ALPHA_BETA HYDROLASE FOLD-3 DOMAIN-CONTAINING PROTEIN-RELATED"/>
    <property type="match status" value="1"/>
</dbReference>
<gene>
    <name evidence="3" type="ORF">MHEL_54600</name>
</gene>
<evidence type="ECO:0000256" key="1">
    <source>
        <dbReference type="ARBA" id="ARBA00022801"/>
    </source>
</evidence>
<dbReference type="InterPro" id="IPR029058">
    <property type="entry name" value="AB_hydrolase_fold"/>
</dbReference>
<evidence type="ECO:0000313" key="4">
    <source>
        <dbReference type="Proteomes" id="UP000467148"/>
    </source>
</evidence>
<organism evidence="3 4">
    <name type="scientific">Mycolicibacterium helvum</name>
    <dbReference type="NCBI Taxonomy" id="1534349"/>
    <lineage>
        <taxon>Bacteria</taxon>
        <taxon>Bacillati</taxon>
        <taxon>Actinomycetota</taxon>
        <taxon>Actinomycetes</taxon>
        <taxon>Mycobacteriales</taxon>
        <taxon>Mycobacteriaceae</taxon>
        <taxon>Mycolicibacterium</taxon>
    </lineage>
</organism>
<reference evidence="3 4" key="1">
    <citation type="journal article" date="2019" name="Emerg. Microbes Infect.">
        <title>Comprehensive subspecies identification of 175 nontuberculous mycobacteria species based on 7547 genomic profiles.</title>
        <authorList>
            <person name="Matsumoto Y."/>
            <person name="Kinjo T."/>
            <person name="Motooka D."/>
            <person name="Nabeya D."/>
            <person name="Jung N."/>
            <person name="Uechi K."/>
            <person name="Horii T."/>
            <person name="Iida T."/>
            <person name="Fujita J."/>
            <person name="Nakamura S."/>
        </authorList>
    </citation>
    <scope>NUCLEOTIDE SEQUENCE [LARGE SCALE GENOMIC DNA]</scope>
    <source>
        <strain evidence="3 4">JCM 30396</strain>
    </source>
</reference>
<keyword evidence="1" id="KW-0378">Hydrolase</keyword>
<evidence type="ECO:0000313" key="3">
    <source>
        <dbReference type="EMBL" id="BBY67217.1"/>
    </source>
</evidence>